<evidence type="ECO:0000313" key="11">
    <source>
        <dbReference type="EMBL" id="OMJ67091.1"/>
    </source>
</evidence>
<dbReference type="PANTHER" id="PTHR10625">
    <property type="entry name" value="HISTONE DEACETYLASE HDAC1-RELATED"/>
    <property type="match status" value="1"/>
</dbReference>
<evidence type="ECO:0000256" key="7">
    <source>
        <dbReference type="ARBA" id="ARBA00023015"/>
    </source>
</evidence>
<dbReference type="OrthoDB" id="424012at2759"/>
<dbReference type="InterPro" id="IPR023696">
    <property type="entry name" value="Ureohydrolase_dom_sf"/>
</dbReference>
<accession>A0A1R2ARD6</accession>
<evidence type="ECO:0000256" key="5">
    <source>
        <dbReference type="ARBA" id="ARBA00022801"/>
    </source>
</evidence>
<comment type="subcellular location">
    <subcellularLocation>
        <location evidence="1">Nucleus</location>
    </subcellularLocation>
</comment>
<evidence type="ECO:0000256" key="1">
    <source>
        <dbReference type="ARBA" id="ARBA00004123"/>
    </source>
</evidence>
<keyword evidence="12" id="KW-1185">Reference proteome</keyword>
<comment type="caution">
    <text evidence="11">The sequence shown here is derived from an EMBL/GenBank/DDBJ whole genome shotgun (WGS) entry which is preliminary data.</text>
</comment>
<dbReference type="GO" id="GO:0040029">
    <property type="term" value="P:epigenetic regulation of gene expression"/>
    <property type="evidence" value="ECO:0007669"/>
    <property type="project" value="TreeGrafter"/>
</dbReference>
<dbReference type="SUPFAM" id="SSF52768">
    <property type="entry name" value="Arginase/deacetylase"/>
    <property type="match status" value="1"/>
</dbReference>
<evidence type="ECO:0000313" key="12">
    <source>
        <dbReference type="Proteomes" id="UP000187209"/>
    </source>
</evidence>
<keyword evidence="8" id="KW-0804">Transcription</keyword>
<dbReference type="EC" id="3.5.1.98" evidence="3"/>
<evidence type="ECO:0000259" key="10">
    <source>
        <dbReference type="Pfam" id="PF00850"/>
    </source>
</evidence>
<dbReference type="AlphaFoldDB" id="A0A1R2ARD6"/>
<evidence type="ECO:0000256" key="4">
    <source>
        <dbReference type="ARBA" id="ARBA00022491"/>
    </source>
</evidence>
<dbReference type="InterPro" id="IPR000286">
    <property type="entry name" value="HDACs"/>
</dbReference>
<evidence type="ECO:0000256" key="3">
    <source>
        <dbReference type="ARBA" id="ARBA00012111"/>
    </source>
</evidence>
<dbReference type="Proteomes" id="UP000187209">
    <property type="component" value="Unassembled WGS sequence"/>
</dbReference>
<evidence type="ECO:0000256" key="6">
    <source>
        <dbReference type="ARBA" id="ARBA00022853"/>
    </source>
</evidence>
<comment type="similarity">
    <text evidence="2">Belongs to the histone deacetylase family. HD type 2 subfamily.</text>
</comment>
<evidence type="ECO:0000256" key="9">
    <source>
        <dbReference type="ARBA" id="ARBA00023242"/>
    </source>
</evidence>
<organism evidence="11 12">
    <name type="scientific">Stentor coeruleus</name>
    <dbReference type="NCBI Taxonomy" id="5963"/>
    <lineage>
        <taxon>Eukaryota</taxon>
        <taxon>Sar</taxon>
        <taxon>Alveolata</taxon>
        <taxon>Ciliophora</taxon>
        <taxon>Postciliodesmatophora</taxon>
        <taxon>Heterotrichea</taxon>
        <taxon>Heterotrichida</taxon>
        <taxon>Stentoridae</taxon>
        <taxon>Stentor</taxon>
    </lineage>
</organism>
<evidence type="ECO:0000256" key="8">
    <source>
        <dbReference type="ARBA" id="ARBA00023163"/>
    </source>
</evidence>
<dbReference type="EMBL" id="MPUH01001565">
    <property type="protein sequence ID" value="OMJ67091.1"/>
    <property type="molecule type" value="Genomic_DNA"/>
</dbReference>
<dbReference type="PRINTS" id="PR01270">
    <property type="entry name" value="HDASUPER"/>
</dbReference>
<dbReference type="GO" id="GO:0141221">
    <property type="term" value="F:histone deacetylase activity, hydrolytic mechanism"/>
    <property type="evidence" value="ECO:0007669"/>
    <property type="project" value="UniProtKB-EC"/>
</dbReference>
<name>A0A1R2ARD6_9CILI</name>
<dbReference type="GO" id="GO:0000118">
    <property type="term" value="C:histone deacetylase complex"/>
    <property type="evidence" value="ECO:0007669"/>
    <property type="project" value="TreeGrafter"/>
</dbReference>
<sequence length="374" mass="42364">MEKVGYVYDERLTLHSEEPRNTFPEFPERIRAIHRKLESQNLLPHLQNIPASSVSADFVSTVHQPSLVERLVDLKFDYSDMMNPKPRQKGVKYTMGRQLYDNEHTSDCIFLSAGSVMNAVDWVWSGRVHSAFANVRPPGHHASYSQIGGFCYVNNIAIAARHAQEHLGAKKIAILDWDVHHGNGTQDIFKADPDIFYMSIHRYDNGTFYPYLKDSSSLFLGENEGKGFNVNIAWDTETPKELSAISDGDYKLAFDGIIDPMLDQFRPDLVLVSAGFDAMLNDPVGNLSLTPDIYAYMSYMLKSKHKVVLALEGGYNLETMQNAAYASVRGLIRKDIDFSRYNPESTEIGRQSLANTIEVAQDYWNVERYDLEGN</sequence>
<reference evidence="11 12" key="1">
    <citation type="submission" date="2016-11" db="EMBL/GenBank/DDBJ databases">
        <title>The macronuclear genome of Stentor coeruleus: a giant cell with tiny introns.</title>
        <authorList>
            <person name="Slabodnick M."/>
            <person name="Ruby J.G."/>
            <person name="Reiff S.B."/>
            <person name="Swart E.C."/>
            <person name="Gosai S."/>
            <person name="Prabakaran S."/>
            <person name="Witkowska E."/>
            <person name="Larue G.E."/>
            <person name="Fisher S."/>
            <person name="Freeman R.M."/>
            <person name="Gunawardena J."/>
            <person name="Chu W."/>
            <person name="Stover N.A."/>
            <person name="Gregory B.D."/>
            <person name="Nowacki M."/>
            <person name="Derisi J."/>
            <person name="Roy S.W."/>
            <person name="Marshall W.F."/>
            <person name="Sood P."/>
        </authorList>
    </citation>
    <scope>NUCLEOTIDE SEQUENCE [LARGE SCALE GENOMIC DNA]</scope>
    <source>
        <strain evidence="11">WM001</strain>
    </source>
</reference>
<gene>
    <name evidence="11" type="ORF">SteCoe_35833</name>
</gene>
<dbReference type="Pfam" id="PF00850">
    <property type="entry name" value="Hist_deacetyl"/>
    <property type="match status" value="1"/>
</dbReference>
<dbReference type="InterPro" id="IPR023801">
    <property type="entry name" value="His_deacetylse_dom"/>
</dbReference>
<keyword evidence="9" id="KW-0539">Nucleus</keyword>
<protein>
    <recommendedName>
        <fullName evidence="3">histone deacetylase</fullName>
        <ecNumber evidence="3">3.5.1.98</ecNumber>
    </recommendedName>
</protein>
<dbReference type="PANTHER" id="PTHR10625:SF5">
    <property type="entry name" value="HISTONE DEACETYLASE"/>
    <property type="match status" value="1"/>
</dbReference>
<dbReference type="CDD" id="cd09992">
    <property type="entry name" value="HDAC_classII"/>
    <property type="match status" value="1"/>
</dbReference>
<proteinExistence type="inferred from homology"/>
<keyword evidence="5" id="KW-0378">Hydrolase</keyword>
<dbReference type="Gene3D" id="3.40.800.20">
    <property type="entry name" value="Histone deacetylase domain"/>
    <property type="match status" value="1"/>
</dbReference>
<keyword evidence="4" id="KW-0678">Repressor</keyword>
<keyword evidence="6" id="KW-0156">Chromatin regulator</keyword>
<evidence type="ECO:0000256" key="2">
    <source>
        <dbReference type="ARBA" id="ARBA00007738"/>
    </source>
</evidence>
<feature type="domain" description="Histone deacetylase" evidence="10">
    <location>
        <begin position="24"/>
        <end position="330"/>
    </location>
</feature>
<dbReference type="InterPro" id="IPR037138">
    <property type="entry name" value="His_deacetylse_dom_sf"/>
</dbReference>
<keyword evidence="7" id="KW-0805">Transcription regulation</keyword>